<accession>A0ABR7X3E2</accession>
<dbReference type="Gene3D" id="2.40.160.20">
    <property type="match status" value="1"/>
</dbReference>
<keyword evidence="3" id="KW-1185">Reference proteome</keyword>
<reference evidence="2 3" key="1">
    <citation type="submission" date="2020-09" db="EMBL/GenBank/DDBJ databases">
        <title>Novel species of Mucilaginibacter isolated from a glacier on the Tibetan Plateau.</title>
        <authorList>
            <person name="Liu Q."/>
            <person name="Xin Y.-H."/>
        </authorList>
    </citation>
    <scope>NUCLEOTIDE SEQUENCE [LARGE SCALE GENOMIC DNA]</scope>
    <source>
        <strain evidence="2 3">CGMCC 1.13878</strain>
    </source>
</reference>
<protein>
    <recommendedName>
        <fullName evidence="4">Outer membrane protein beta-barrel domain-containing protein</fullName>
    </recommendedName>
</protein>
<sequence>MKYIFTALVLIVVCPCISKAQNNFKSGYIVNFQGDTVRGVIDHHEWWNTPQTFLFKKTNNDKPETLTTGEAREVAFSEFEHYIAFTASISKGKIDPPNLPSSIDSTSITADVFLKLIYRGKQSSLLSYKDGVKTRFYTYEEADHSITELNYYVFSENGHVVKTVRSYQLQLLALVNKYNVTNDKLTRKIMAASYNEGDLFKVLQLLNNDDTKVSNRKSLVGLRLFAGGGGRNATLTFRSYDAVDAGASVKNSGAFFSAGADLLFNKNTRRAFFRGEFTYFNNTFVRDNIPSQFNSGHYNNSLNVKQTTFGFLPQFIYNFYETDDVKFFAGLGLGINWSTYKLNVSKSDALDIEFDKNWFSLPIKMGVLFNNHFEAHIGYTTLGTVQGIGAINHSSFEGGINYLF</sequence>
<dbReference type="RefSeq" id="WP_191175004.1">
    <property type="nucleotide sequence ID" value="NZ_JACWMW010000002.1"/>
</dbReference>
<comment type="caution">
    <text evidence="2">The sequence shown here is derived from an EMBL/GenBank/DDBJ whole genome shotgun (WGS) entry which is preliminary data.</text>
</comment>
<dbReference type="EMBL" id="JACWMW010000002">
    <property type="protein sequence ID" value="MBD1385107.1"/>
    <property type="molecule type" value="Genomic_DNA"/>
</dbReference>
<gene>
    <name evidence="2" type="ORF">IDJ75_07440</name>
</gene>
<evidence type="ECO:0000256" key="1">
    <source>
        <dbReference type="SAM" id="SignalP"/>
    </source>
</evidence>
<organism evidence="2 3">
    <name type="scientific">Mucilaginibacter rigui</name>
    <dbReference type="NCBI Taxonomy" id="534635"/>
    <lineage>
        <taxon>Bacteria</taxon>
        <taxon>Pseudomonadati</taxon>
        <taxon>Bacteroidota</taxon>
        <taxon>Sphingobacteriia</taxon>
        <taxon>Sphingobacteriales</taxon>
        <taxon>Sphingobacteriaceae</taxon>
        <taxon>Mucilaginibacter</taxon>
    </lineage>
</organism>
<feature type="signal peptide" evidence="1">
    <location>
        <begin position="1"/>
        <end position="20"/>
    </location>
</feature>
<evidence type="ECO:0008006" key="4">
    <source>
        <dbReference type="Google" id="ProtNLM"/>
    </source>
</evidence>
<evidence type="ECO:0000313" key="2">
    <source>
        <dbReference type="EMBL" id="MBD1385107.1"/>
    </source>
</evidence>
<proteinExistence type="predicted"/>
<feature type="chain" id="PRO_5047170156" description="Outer membrane protein beta-barrel domain-containing protein" evidence="1">
    <location>
        <begin position="21"/>
        <end position="404"/>
    </location>
</feature>
<dbReference type="Proteomes" id="UP000618754">
    <property type="component" value="Unassembled WGS sequence"/>
</dbReference>
<keyword evidence="1" id="KW-0732">Signal</keyword>
<name>A0ABR7X3E2_9SPHI</name>
<evidence type="ECO:0000313" key="3">
    <source>
        <dbReference type="Proteomes" id="UP000618754"/>
    </source>
</evidence>